<dbReference type="InterPro" id="IPR019844">
    <property type="entry name" value="CSD_CS"/>
</dbReference>
<dbReference type="HOGENOM" id="CLU_117621_0_3_11"/>
<dbReference type="RefSeq" id="WP_011563171.1">
    <property type="nucleotide sequence ID" value="NC_008148.1"/>
</dbReference>
<keyword evidence="5" id="KW-0010">Activator</keyword>
<evidence type="ECO:0000256" key="2">
    <source>
        <dbReference type="ARBA" id="ARBA00022490"/>
    </source>
</evidence>
<feature type="domain" description="CSD" evidence="8">
    <location>
        <begin position="1"/>
        <end position="66"/>
    </location>
</feature>
<reference evidence="9 10" key="1">
    <citation type="submission" date="2006-06" db="EMBL/GenBank/DDBJ databases">
        <title>Complete sequence of Rubrobacter xylanophilus DSM 9941.</title>
        <authorList>
            <consortium name="US DOE Joint Genome Institute"/>
            <person name="Copeland A."/>
            <person name="Lucas S."/>
            <person name="Lapidus A."/>
            <person name="Barry K."/>
            <person name="Detter J.C."/>
            <person name="Glavina del Rio T."/>
            <person name="Hammon N."/>
            <person name="Israni S."/>
            <person name="Dalin E."/>
            <person name="Tice H."/>
            <person name="Pitluck S."/>
            <person name="Munk A.C."/>
            <person name="Brettin T."/>
            <person name="Bruce D."/>
            <person name="Han C."/>
            <person name="Tapia R."/>
            <person name="Gilna P."/>
            <person name="Schmutz J."/>
            <person name="Larimer F."/>
            <person name="Land M."/>
            <person name="Hauser L."/>
            <person name="Kyrpides N."/>
            <person name="Lykidis A."/>
            <person name="da Costa M.S."/>
            <person name="Rainey F.A."/>
            <person name="Empadinhas N."/>
            <person name="Jolivet E."/>
            <person name="Battista J.R."/>
            <person name="Richardson P."/>
        </authorList>
    </citation>
    <scope>NUCLEOTIDE SEQUENCE [LARGE SCALE GENOMIC DNA]</scope>
    <source>
        <strain evidence="10">DSM 9941 / JCM 11954 / NBRC 16129 / PRD-1</strain>
    </source>
</reference>
<dbReference type="FunFam" id="2.40.50.140:FF:000006">
    <property type="entry name" value="Cold shock protein CspC"/>
    <property type="match status" value="1"/>
</dbReference>
<dbReference type="EMBL" id="CP000386">
    <property type="protein sequence ID" value="ABG03153.1"/>
    <property type="molecule type" value="Genomic_DNA"/>
</dbReference>
<dbReference type="CDD" id="cd04458">
    <property type="entry name" value="CSP_CDS"/>
    <property type="match status" value="1"/>
</dbReference>
<evidence type="ECO:0000256" key="6">
    <source>
        <dbReference type="ARBA" id="ARBA00023163"/>
    </source>
</evidence>
<organism evidence="9 10">
    <name type="scientific">Rubrobacter xylanophilus (strain DSM 9941 / JCM 11954 / NBRC 16129 / PRD-1)</name>
    <dbReference type="NCBI Taxonomy" id="266117"/>
    <lineage>
        <taxon>Bacteria</taxon>
        <taxon>Bacillati</taxon>
        <taxon>Actinomycetota</taxon>
        <taxon>Rubrobacteria</taxon>
        <taxon>Rubrobacterales</taxon>
        <taxon>Rubrobacteraceae</taxon>
        <taxon>Rubrobacter</taxon>
    </lineage>
</organism>
<dbReference type="KEGG" id="rxy:Rxyl_0175"/>
<dbReference type="PhylomeDB" id="Q1AZM5"/>
<keyword evidence="4 9" id="KW-0238">DNA-binding</keyword>
<dbReference type="PRINTS" id="PR00050">
    <property type="entry name" value="COLDSHOCK"/>
</dbReference>
<dbReference type="OrthoDB" id="7477356at2"/>
<evidence type="ECO:0000256" key="4">
    <source>
        <dbReference type="ARBA" id="ARBA00023125"/>
    </source>
</evidence>
<dbReference type="Pfam" id="PF00313">
    <property type="entry name" value="CSD"/>
    <property type="match status" value="1"/>
</dbReference>
<dbReference type="eggNOG" id="COG1278">
    <property type="taxonomic scope" value="Bacteria"/>
</dbReference>
<dbReference type="SUPFAM" id="SSF50249">
    <property type="entry name" value="Nucleic acid-binding proteins"/>
    <property type="match status" value="1"/>
</dbReference>
<evidence type="ECO:0000256" key="1">
    <source>
        <dbReference type="ARBA" id="ARBA00004496"/>
    </source>
</evidence>
<dbReference type="PANTHER" id="PTHR46565:SF10">
    <property type="entry name" value="GLYCINE-RICH PROTEIN 2"/>
    <property type="match status" value="1"/>
</dbReference>
<dbReference type="InterPro" id="IPR012156">
    <property type="entry name" value="Cold_shock_CspA"/>
</dbReference>
<proteinExistence type="predicted"/>
<evidence type="ECO:0000313" key="10">
    <source>
        <dbReference type="Proteomes" id="UP000006637"/>
    </source>
</evidence>
<dbReference type="Gene3D" id="2.40.50.140">
    <property type="entry name" value="Nucleic acid-binding proteins"/>
    <property type="match status" value="1"/>
</dbReference>
<dbReference type="InterPro" id="IPR012340">
    <property type="entry name" value="NA-bd_OB-fold"/>
</dbReference>
<dbReference type="PIRSF" id="PIRSF002599">
    <property type="entry name" value="Cold_shock_A"/>
    <property type="match status" value="1"/>
</dbReference>
<dbReference type="GO" id="GO:0003677">
    <property type="term" value="F:DNA binding"/>
    <property type="evidence" value="ECO:0007669"/>
    <property type="project" value="UniProtKB-KW"/>
</dbReference>
<evidence type="ECO:0000256" key="3">
    <source>
        <dbReference type="ARBA" id="ARBA00023015"/>
    </source>
</evidence>
<keyword evidence="10" id="KW-1185">Reference proteome</keyword>
<protein>
    <submittedName>
        <fullName evidence="9">Cold-shock DNA-binding protein family</fullName>
    </submittedName>
</protein>
<dbReference type="GO" id="GO:0005737">
    <property type="term" value="C:cytoplasm"/>
    <property type="evidence" value="ECO:0007669"/>
    <property type="project" value="UniProtKB-SubCell"/>
</dbReference>
<dbReference type="AlphaFoldDB" id="Q1AZM5"/>
<sequence>MAQGTVKWFSDEKGYGFISPDDGSEDLFVHYTGIEGTGFKTLEEGARVSYETTRGRKGMQAVKVSRI</sequence>
<dbReference type="PROSITE" id="PS51857">
    <property type="entry name" value="CSD_2"/>
    <property type="match status" value="1"/>
</dbReference>
<accession>Q1AZM5</accession>
<dbReference type="InterPro" id="IPR002059">
    <property type="entry name" value="CSP_DNA-bd"/>
</dbReference>
<evidence type="ECO:0000259" key="8">
    <source>
        <dbReference type="PROSITE" id="PS51857"/>
    </source>
</evidence>
<dbReference type="PROSITE" id="PS00352">
    <property type="entry name" value="CSD_1"/>
    <property type="match status" value="1"/>
</dbReference>
<dbReference type="STRING" id="266117.Rxyl_0175"/>
<evidence type="ECO:0000256" key="5">
    <source>
        <dbReference type="ARBA" id="ARBA00023159"/>
    </source>
</evidence>
<evidence type="ECO:0000313" key="9">
    <source>
        <dbReference type="EMBL" id="ABG03153.1"/>
    </source>
</evidence>
<dbReference type="Proteomes" id="UP000006637">
    <property type="component" value="Chromosome"/>
</dbReference>
<dbReference type="InterPro" id="IPR011129">
    <property type="entry name" value="CSD"/>
</dbReference>
<comment type="subcellular location">
    <subcellularLocation>
        <location evidence="1 7">Cytoplasm</location>
    </subcellularLocation>
</comment>
<gene>
    <name evidence="9" type="ordered locus">Rxyl_0175</name>
</gene>
<dbReference type="SMART" id="SM00357">
    <property type="entry name" value="CSP"/>
    <property type="match status" value="1"/>
</dbReference>
<dbReference type="PANTHER" id="PTHR46565">
    <property type="entry name" value="COLD SHOCK DOMAIN PROTEIN 2"/>
    <property type="match status" value="1"/>
</dbReference>
<keyword evidence="2" id="KW-0963">Cytoplasm</keyword>
<keyword evidence="6" id="KW-0804">Transcription</keyword>
<name>Q1AZM5_RUBXD</name>
<evidence type="ECO:0000256" key="7">
    <source>
        <dbReference type="RuleBase" id="RU000408"/>
    </source>
</evidence>
<keyword evidence="3" id="KW-0805">Transcription regulation</keyword>